<dbReference type="SUPFAM" id="SSF48317">
    <property type="entry name" value="Acid phosphatase/Vanadium-dependent haloperoxidase"/>
    <property type="match status" value="1"/>
</dbReference>
<keyword evidence="1" id="KW-0812">Transmembrane</keyword>
<evidence type="ECO:0000313" key="3">
    <source>
        <dbReference type="EMBL" id="KAA8485583.1"/>
    </source>
</evidence>
<dbReference type="InterPro" id="IPR036938">
    <property type="entry name" value="PAP2/HPO_sf"/>
</dbReference>
<sequence length="221" mass="24980">MKSLLKLETWKLIIVTLALLLLLLFLGTASHWLLTIIGPADTQLFLTINSHHNQFWDPVMYAASDKFFWFPFYAILIYAIWKQFGKNCWQPLLVIFLLILFTDQTSSHLIKNLVERKRPSHEPLLIPLIHLSKAGPGGLYGFVSSHAANAFAVAVFIPALLKPKKWVLGTLLLWAILVSYSRVYNGVHYPADVLFAILIGSLSGIVFFKAGKLIFGFKKQV</sequence>
<dbReference type="PANTHER" id="PTHR14969">
    <property type="entry name" value="SPHINGOSINE-1-PHOSPHATE PHOSPHOHYDROLASE"/>
    <property type="match status" value="1"/>
</dbReference>
<evidence type="ECO:0000256" key="1">
    <source>
        <dbReference type="SAM" id="Phobius"/>
    </source>
</evidence>
<evidence type="ECO:0000259" key="2">
    <source>
        <dbReference type="SMART" id="SM00014"/>
    </source>
</evidence>
<gene>
    <name evidence="3" type="ORF">F1649_03625</name>
</gene>
<feature type="transmembrane region" description="Helical" evidence="1">
    <location>
        <begin position="92"/>
        <end position="110"/>
    </location>
</feature>
<feature type="transmembrane region" description="Helical" evidence="1">
    <location>
        <begin position="139"/>
        <end position="161"/>
    </location>
</feature>
<feature type="transmembrane region" description="Helical" evidence="1">
    <location>
        <begin position="189"/>
        <end position="208"/>
    </location>
</feature>
<organism evidence="3 4">
    <name type="scientific">Arcticibacter tournemirensis</name>
    <dbReference type="NCBI Taxonomy" id="699437"/>
    <lineage>
        <taxon>Bacteria</taxon>
        <taxon>Pseudomonadati</taxon>
        <taxon>Bacteroidota</taxon>
        <taxon>Sphingobacteriia</taxon>
        <taxon>Sphingobacteriales</taxon>
        <taxon>Sphingobacteriaceae</taxon>
        <taxon>Arcticibacter</taxon>
    </lineage>
</organism>
<comment type="caution">
    <text evidence="3">The sequence shown here is derived from an EMBL/GenBank/DDBJ whole genome shotgun (WGS) entry which is preliminary data.</text>
</comment>
<feature type="transmembrane region" description="Helical" evidence="1">
    <location>
        <begin position="166"/>
        <end position="183"/>
    </location>
</feature>
<keyword evidence="1" id="KW-0472">Membrane</keyword>
<keyword evidence="1" id="KW-1133">Transmembrane helix</keyword>
<name>A0A5M9HGC6_9SPHI</name>
<evidence type="ECO:0000313" key="4">
    <source>
        <dbReference type="Proteomes" id="UP000322918"/>
    </source>
</evidence>
<dbReference type="Proteomes" id="UP000322918">
    <property type="component" value="Unassembled WGS sequence"/>
</dbReference>
<keyword evidence="4" id="KW-1185">Reference proteome</keyword>
<proteinExistence type="predicted"/>
<dbReference type="Gene3D" id="1.20.144.10">
    <property type="entry name" value="Phosphatidic acid phosphatase type 2/haloperoxidase"/>
    <property type="match status" value="2"/>
</dbReference>
<dbReference type="OrthoDB" id="9789113at2"/>
<dbReference type="EMBL" id="VWNE01000004">
    <property type="protein sequence ID" value="KAA8485583.1"/>
    <property type="molecule type" value="Genomic_DNA"/>
</dbReference>
<dbReference type="SMART" id="SM00014">
    <property type="entry name" value="acidPPc"/>
    <property type="match status" value="1"/>
</dbReference>
<feature type="transmembrane region" description="Helical" evidence="1">
    <location>
        <begin position="59"/>
        <end position="80"/>
    </location>
</feature>
<protein>
    <submittedName>
        <fullName evidence="3">Phosphatase PAP2 family protein</fullName>
    </submittedName>
</protein>
<dbReference type="AlphaFoldDB" id="A0A5M9HGC6"/>
<dbReference type="RefSeq" id="WP_141813527.1">
    <property type="nucleotide sequence ID" value="NZ_VFPL01000001.1"/>
</dbReference>
<feature type="domain" description="Phosphatidic acid phosphatase type 2/haloperoxidase" evidence="2">
    <location>
        <begin position="91"/>
        <end position="208"/>
    </location>
</feature>
<accession>A0A5M9HGC6</accession>
<dbReference type="Pfam" id="PF01569">
    <property type="entry name" value="PAP2"/>
    <property type="match status" value="1"/>
</dbReference>
<dbReference type="PANTHER" id="PTHR14969:SF13">
    <property type="entry name" value="AT30094P"/>
    <property type="match status" value="1"/>
</dbReference>
<reference evidence="3 4" key="1">
    <citation type="submission" date="2019-09" db="EMBL/GenBank/DDBJ databases">
        <title>Pararcticibacter amylolyticus gen. nov., sp. nov., isolated from a rottenly hemp rope, and reclassification of Pedobacter tournemirensis as Pararcticibacter tournemirensis comb. nov.</title>
        <authorList>
            <person name="Cai Y."/>
        </authorList>
    </citation>
    <scope>NUCLEOTIDE SEQUENCE [LARGE SCALE GENOMIC DNA]</scope>
    <source>
        <strain evidence="3 4">TF5-37.2-LB10</strain>
    </source>
</reference>
<dbReference type="InterPro" id="IPR000326">
    <property type="entry name" value="PAP2/HPO"/>
</dbReference>